<dbReference type="AlphaFoldDB" id="A0A087GRE7"/>
<name>A0A087GRE7_ARAAL</name>
<evidence type="ECO:0000313" key="3">
    <source>
        <dbReference type="Proteomes" id="UP000029120"/>
    </source>
</evidence>
<proteinExistence type="predicted"/>
<dbReference type="Gramene" id="KFK32449">
    <property type="protein sequence ID" value="KFK32449"/>
    <property type="gene ID" value="AALP_AA6G243400"/>
</dbReference>
<dbReference type="OMA" id="CVEHEPT"/>
<keyword evidence="3" id="KW-1185">Reference proteome</keyword>
<feature type="compositionally biased region" description="Acidic residues" evidence="1">
    <location>
        <begin position="35"/>
        <end position="44"/>
    </location>
</feature>
<accession>A0A087GRE7</accession>
<reference evidence="3" key="1">
    <citation type="journal article" date="2015" name="Nat. Plants">
        <title>Genome expansion of Arabis alpina linked with retrotransposition and reduced symmetric DNA methylation.</title>
        <authorList>
            <person name="Willing E.M."/>
            <person name="Rawat V."/>
            <person name="Mandakova T."/>
            <person name="Maumus F."/>
            <person name="James G.V."/>
            <person name="Nordstroem K.J."/>
            <person name="Becker C."/>
            <person name="Warthmann N."/>
            <person name="Chica C."/>
            <person name="Szarzynska B."/>
            <person name="Zytnicki M."/>
            <person name="Albani M.C."/>
            <person name="Kiefer C."/>
            <person name="Bergonzi S."/>
            <person name="Castaings L."/>
            <person name="Mateos J.L."/>
            <person name="Berns M.C."/>
            <person name="Bujdoso N."/>
            <person name="Piofczyk T."/>
            <person name="de Lorenzo L."/>
            <person name="Barrero-Sicilia C."/>
            <person name="Mateos I."/>
            <person name="Piednoel M."/>
            <person name="Hagmann J."/>
            <person name="Chen-Min-Tao R."/>
            <person name="Iglesias-Fernandez R."/>
            <person name="Schuster S.C."/>
            <person name="Alonso-Blanco C."/>
            <person name="Roudier F."/>
            <person name="Carbonero P."/>
            <person name="Paz-Ares J."/>
            <person name="Davis S.J."/>
            <person name="Pecinka A."/>
            <person name="Quesneville H."/>
            <person name="Colot V."/>
            <person name="Lysak M.A."/>
            <person name="Weigel D."/>
            <person name="Coupland G."/>
            <person name="Schneeberger K."/>
        </authorList>
    </citation>
    <scope>NUCLEOTIDE SEQUENCE [LARGE SCALE GENOMIC DNA]</scope>
    <source>
        <strain evidence="3">cv. Pajares</strain>
    </source>
</reference>
<evidence type="ECO:0000313" key="2">
    <source>
        <dbReference type="EMBL" id="KFK32449.1"/>
    </source>
</evidence>
<protein>
    <submittedName>
        <fullName evidence="2">Uncharacterized protein</fullName>
    </submittedName>
</protein>
<feature type="region of interest" description="Disordered" evidence="1">
    <location>
        <begin position="23"/>
        <end position="62"/>
    </location>
</feature>
<sequence>MGSIDSDDSDINRFETRISDRALASSSQLTRKRDEDEDEEEVSDQETKLIKKPRTSTTTLVTSPTPWKITWTKNDELLILKEQINENVELAKDATSVEDLTNVEHEQVNENVAQAEELTCVEHEQITEHIEQAKSNENVEQAEDVTHVEREQVNENMAQAEDATYVEHEQITENLEQTKVDDGENETNNEKVGAEEFSILQDAFEATLFPRLDTTHQKLMLENLRNLKAEKGKELSEEWRALLVEEIKFNVKKLAFSAKLADA</sequence>
<dbReference type="EMBL" id="CM002874">
    <property type="protein sequence ID" value="KFK32449.1"/>
    <property type="molecule type" value="Genomic_DNA"/>
</dbReference>
<dbReference type="Proteomes" id="UP000029120">
    <property type="component" value="Chromosome 6"/>
</dbReference>
<dbReference type="OrthoDB" id="1113847at2759"/>
<organism evidence="2 3">
    <name type="scientific">Arabis alpina</name>
    <name type="common">Alpine rock-cress</name>
    <dbReference type="NCBI Taxonomy" id="50452"/>
    <lineage>
        <taxon>Eukaryota</taxon>
        <taxon>Viridiplantae</taxon>
        <taxon>Streptophyta</taxon>
        <taxon>Embryophyta</taxon>
        <taxon>Tracheophyta</taxon>
        <taxon>Spermatophyta</taxon>
        <taxon>Magnoliopsida</taxon>
        <taxon>eudicotyledons</taxon>
        <taxon>Gunneridae</taxon>
        <taxon>Pentapetalae</taxon>
        <taxon>rosids</taxon>
        <taxon>malvids</taxon>
        <taxon>Brassicales</taxon>
        <taxon>Brassicaceae</taxon>
        <taxon>Arabideae</taxon>
        <taxon>Arabis</taxon>
    </lineage>
</organism>
<evidence type="ECO:0000256" key="1">
    <source>
        <dbReference type="SAM" id="MobiDB-lite"/>
    </source>
</evidence>
<gene>
    <name evidence="2" type="ordered locus">AALP_Aa6g243400</name>
</gene>